<keyword evidence="2" id="KW-1185">Reference proteome</keyword>
<proteinExistence type="predicted"/>
<reference evidence="1" key="2">
    <citation type="submission" date="2022-03" db="EMBL/GenBank/DDBJ databases">
        <title>Draft title - Genomic analysis of global carrot germplasm unveils the trajectory of domestication and the origin of high carotenoid orange carrot.</title>
        <authorList>
            <person name="Iorizzo M."/>
            <person name="Ellison S."/>
            <person name="Senalik D."/>
            <person name="Macko-Podgorni A."/>
            <person name="Grzebelus D."/>
            <person name="Bostan H."/>
            <person name="Rolling W."/>
            <person name="Curaba J."/>
            <person name="Simon P."/>
        </authorList>
    </citation>
    <scope>NUCLEOTIDE SEQUENCE</scope>
    <source>
        <tissue evidence="1">Leaf</tissue>
    </source>
</reference>
<evidence type="ECO:0000313" key="1">
    <source>
        <dbReference type="EMBL" id="WOG84745.1"/>
    </source>
</evidence>
<dbReference type="AlphaFoldDB" id="A0AAF0WB24"/>
<gene>
    <name evidence="1" type="ORF">DCAR_0103929</name>
</gene>
<reference evidence="1" key="1">
    <citation type="journal article" date="2016" name="Nat. Genet.">
        <title>A high-quality carrot genome assembly provides new insights into carotenoid accumulation and asterid genome evolution.</title>
        <authorList>
            <person name="Iorizzo M."/>
            <person name="Ellison S."/>
            <person name="Senalik D."/>
            <person name="Zeng P."/>
            <person name="Satapoomin P."/>
            <person name="Huang J."/>
            <person name="Bowman M."/>
            <person name="Iovene M."/>
            <person name="Sanseverino W."/>
            <person name="Cavagnaro P."/>
            <person name="Yildiz M."/>
            <person name="Macko-Podgorni A."/>
            <person name="Moranska E."/>
            <person name="Grzebelus E."/>
            <person name="Grzebelus D."/>
            <person name="Ashrafi H."/>
            <person name="Zheng Z."/>
            <person name="Cheng S."/>
            <person name="Spooner D."/>
            <person name="Van Deynze A."/>
            <person name="Simon P."/>
        </authorList>
    </citation>
    <scope>NUCLEOTIDE SEQUENCE</scope>
    <source>
        <tissue evidence="1">Leaf</tissue>
    </source>
</reference>
<accession>A0AAF0WB24</accession>
<organism evidence="1 2">
    <name type="scientific">Daucus carota subsp. sativus</name>
    <name type="common">Carrot</name>
    <dbReference type="NCBI Taxonomy" id="79200"/>
    <lineage>
        <taxon>Eukaryota</taxon>
        <taxon>Viridiplantae</taxon>
        <taxon>Streptophyta</taxon>
        <taxon>Embryophyta</taxon>
        <taxon>Tracheophyta</taxon>
        <taxon>Spermatophyta</taxon>
        <taxon>Magnoliopsida</taxon>
        <taxon>eudicotyledons</taxon>
        <taxon>Gunneridae</taxon>
        <taxon>Pentapetalae</taxon>
        <taxon>asterids</taxon>
        <taxon>campanulids</taxon>
        <taxon>Apiales</taxon>
        <taxon>Apiaceae</taxon>
        <taxon>Apioideae</taxon>
        <taxon>Scandiceae</taxon>
        <taxon>Daucinae</taxon>
        <taxon>Daucus</taxon>
        <taxon>Daucus sect. Daucus</taxon>
    </lineage>
</organism>
<dbReference type="Proteomes" id="UP000077755">
    <property type="component" value="Chromosome 1"/>
</dbReference>
<evidence type="ECO:0000313" key="2">
    <source>
        <dbReference type="Proteomes" id="UP000077755"/>
    </source>
</evidence>
<name>A0AAF0WB24_DAUCS</name>
<dbReference type="EMBL" id="CP093343">
    <property type="protein sequence ID" value="WOG84745.1"/>
    <property type="molecule type" value="Genomic_DNA"/>
</dbReference>
<sequence length="70" mass="8141">MNEWVLVGFCLFFCSNLAKIIWAMDIFFKNLKEGIYARRVFYMDIRGQGAIPLTITNENIMKNVISRATC</sequence>
<protein>
    <submittedName>
        <fullName evidence="1">Uncharacterized protein</fullName>
    </submittedName>
</protein>